<dbReference type="InterPro" id="IPR051910">
    <property type="entry name" value="ComF/GntX_DNA_util-trans"/>
</dbReference>
<reference evidence="2" key="1">
    <citation type="submission" date="2022-05" db="EMBL/GenBank/DDBJ databases">
        <authorList>
            <person name="Colautti A."/>
            <person name="Iacumin L."/>
        </authorList>
    </citation>
    <scope>NUCLEOTIDE SEQUENCE</scope>
    <source>
        <strain evidence="2">DSM 30747</strain>
    </source>
</reference>
<evidence type="ECO:0000313" key="3">
    <source>
        <dbReference type="Proteomes" id="UP001152172"/>
    </source>
</evidence>
<protein>
    <submittedName>
        <fullName evidence="2">ComF family protein</fullName>
    </submittedName>
</protein>
<comment type="similarity">
    <text evidence="1">Belongs to the ComF/GntX family.</text>
</comment>
<dbReference type="Gene3D" id="3.40.50.2020">
    <property type="match status" value="1"/>
</dbReference>
<name>A0A9X3R8J8_9BACI</name>
<proteinExistence type="inferred from homology"/>
<dbReference type="InterPro" id="IPR000836">
    <property type="entry name" value="PRTase_dom"/>
</dbReference>
<accession>A0A9X3R8J8</accession>
<gene>
    <name evidence="2" type="ORF">M9R61_00610</name>
</gene>
<dbReference type="RefSeq" id="WP_269920535.1">
    <property type="nucleotide sequence ID" value="NZ_JAMKBI010000001.1"/>
</dbReference>
<dbReference type="PANTHER" id="PTHR47505:SF1">
    <property type="entry name" value="DNA UTILIZATION PROTEIN YHGH"/>
    <property type="match status" value="1"/>
</dbReference>
<dbReference type="SUPFAM" id="SSF53271">
    <property type="entry name" value="PRTase-like"/>
    <property type="match status" value="1"/>
</dbReference>
<comment type="caution">
    <text evidence="2">The sequence shown here is derived from an EMBL/GenBank/DDBJ whole genome shotgun (WGS) entry which is preliminary data.</text>
</comment>
<sequence length="207" mass="23408">MTCLICGTPYQSTPTWSKLFLNQLDSSTCTRCFEKFEVSESTIDFTDFLGTPYEGAVDSVFCLYTYNEPMKEFLHQYKFLQDVALAKVFAGNLQQAFQTREGIIVPIPMHPEKLELRTFAQVDELLNAAQVSYQQLLVKTKSETQGKKTKMERLETSNLFEAMSNIEATNYILFDDIYTTGATIHHAAKILKDAGAKRVDAITLIKG</sequence>
<dbReference type="AlphaFoldDB" id="A0A9X3R8J8"/>
<organism evidence="2 3">
    <name type="scientific">Psychrobacillus psychrodurans</name>
    <dbReference type="NCBI Taxonomy" id="126157"/>
    <lineage>
        <taxon>Bacteria</taxon>
        <taxon>Bacillati</taxon>
        <taxon>Bacillota</taxon>
        <taxon>Bacilli</taxon>
        <taxon>Bacillales</taxon>
        <taxon>Bacillaceae</taxon>
        <taxon>Psychrobacillus</taxon>
    </lineage>
</organism>
<dbReference type="PANTHER" id="PTHR47505">
    <property type="entry name" value="DNA UTILIZATION PROTEIN YHGH"/>
    <property type="match status" value="1"/>
</dbReference>
<dbReference type="CDD" id="cd06223">
    <property type="entry name" value="PRTases_typeI"/>
    <property type="match status" value="1"/>
</dbReference>
<dbReference type="InterPro" id="IPR029057">
    <property type="entry name" value="PRTase-like"/>
</dbReference>
<evidence type="ECO:0000313" key="2">
    <source>
        <dbReference type="EMBL" id="MCZ8531841.1"/>
    </source>
</evidence>
<keyword evidence="3" id="KW-1185">Reference proteome</keyword>
<dbReference type="EMBL" id="JAMKBI010000001">
    <property type="protein sequence ID" value="MCZ8531841.1"/>
    <property type="molecule type" value="Genomic_DNA"/>
</dbReference>
<dbReference type="Proteomes" id="UP001152172">
    <property type="component" value="Unassembled WGS sequence"/>
</dbReference>
<evidence type="ECO:0000256" key="1">
    <source>
        <dbReference type="ARBA" id="ARBA00008007"/>
    </source>
</evidence>